<dbReference type="EMBL" id="KE504301">
    <property type="protein sequence ID" value="EPS93081.1"/>
    <property type="molecule type" value="Genomic_DNA"/>
</dbReference>
<feature type="region of interest" description="Disordered" evidence="1">
    <location>
        <begin position="369"/>
        <end position="417"/>
    </location>
</feature>
<protein>
    <submittedName>
        <fullName evidence="2">Uncharacterized protein</fullName>
    </submittedName>
</protein>
<dbReference type="Proteomes" id="UP000015241">
    <property type="component" value="Unassembled WGS sequence"/>
</dbReference>
<evidence type="ECO:0000256" key="1">
    <source>
        <dbReference type="SAM" id="MobiDB-lite"/>
    </source>
</evidence>
<dbReference type="AlphaFoldDB" id="S8DHP3"/>
<accession>S8DHP3</accession>
<reference evidence="2 3" key="1">
    <citation type="journal article" date="2012" name="Science">
        <title>The Paleozoic origin of enzymatic lignin decomposition reconstructed from 31 fungal genomes.</title>
        <authorList>
            <person name="Floudas D."/>
            <person name="Binder M."/>
            <person name="Riley R."/>
            <person name="Barry K."/>
            <person name="Blanchette R.A."/>
            <person name="Henrissat B."/>
            <person name="Martinez A.T."/>
            <person name="Otillar R."/>
            <person name="Spatafora J.W."/>
            <person name="Yadav J.S."/>
            <person name="Aerts A."/>
            <person name="Benoit I."/>
            <person name="Boyd A."/>
            <person name="Carlson A."/>
            <person name="Copeland A."/>
            <person name="Coutinho P.M."/>
            <person name="de Vries R.P."/>
            <person name="Ferreira P."/>
            <person name="Findley K."/>
            <person name="Foster B."/>
            <person name="Gaskell J."/>
            <person name="Glotzer D."/>
            <person name="Gorecki P."/>
            <person name="Heitman J."/>
            <person name="Hesse C."/>
            <person name="Hori C."/>
            <person name="Igarashi K."/>
            <person name="Jurgens J.A."/>
            <person name="Kallen N."/>
            <person name="Kersten P."/>
            <person name="Kohler A."/>
            <person name="Kuees U."/>
            <person name="Kumar T.K.A."/>
            <person name="Kuo A."/>
            <person name="LaButti K."/>
            <person name="Larrondo L.F."/>
            <person name="Lindquist E."/>
            <person name="Ling A."/>
            <person name="Lombard V."/>
            <person name="Lucas S."/>
            <person name="Lundell T."/>
            <person name="Martin R."/>
            <person name="McLaughlin D.J."/>
            <person name="Morgenstern I."/>
            <person name="Morin E."/>
            <person name="Murat C."/>
            <person name="Nagy L.G."/>
            <person name="Nolan M."/>
            <person name="Ohm R.A."/>
            <person name="Patyshakuliyeva A."/>
            <person name="Rokas A."/>
            <person name="Ruiz-Duenas F.J."/>
            <person name="Sabat G."/>
            <person name="Salamov A."/>
            <person name="Samejima M."/>
            <person name="Schmutz J."/>
            <person name="Slot J.C."/>
            <person name="St John F."/>
            <person name="Stenlid J."/>
            <person name="Sun H."/>
            <person name="Sun S."/>
            <person name="Syed K."/>
            <person name="Tsang A."/>
            <person name="Wiebenga A."/>
            <person name="Young D."/>
            <person name="Pisabarro A."/>
            <person name="Eastwood D.C."/>
            <person name="Martin F."/>
            <person name="Cullen D."/>
            <person name="Grigoriev I.V."/>
            <person name="Hibbett D.S."/>
        </authorList>
    </citation>
    <scope>NUCLEOTIDE SEQUENCE</scope>
    <source>
        <strain evidence="3">FP-58527</strain>
    </source>
</reference>
<sequence length="629" mass="68889">MRSPRNFFRSTAPSVYFEKRHDGELPVRITKSTFKNVACRRLGALFSPTNRAVDVGPARTAEPPGGRTTATIPAAIFSDNTFNPADAEQGGCLTTSSTPLVAPTRFPSNEHHLCDCSVDARTVAVPSASERDEAPATEFPVSRKFASIGYASSMPFRKVKSLVQRARSRHRVLVPLRASVPPAVIPDDCWLGWDVCEAVVKGGYVPPAMESLIGQVLAIGPVTVTALSTMGGKEGAIDIIDSSMDETLELQGVEPAVEIVVDAPSQANTIVAGTPVKLRDLNMTYDKTLVTPADANLQSESPERSSLDKTAFDLQAAMDLSKDLSAELWPLVDAETAAIRERLSNVEGVIKQLHKQGIQHPAFANASDDSILIGSGSRGPGDSSEGSVPYSEREAWWHGESNSHPPPPRSTLSSPRSSVWYDNSWSSEGSGVCVYDPRRHKRHGSESRESPRRHWLSPFYRGDPEKTQSITEFGELELVRTNVQCTKTASATTWWSELDVQTWPTQAQGFHRCGRRAPDEEAAHLYQEERTDRLGKCGMTMKELGDAIHDGLRIEKYEAQQTMVQTTMDATFFRSFFGVPVADFSGDVGGQIFGVSKVKGGNRYTTNYVSRIAAVLYPPEEKFVMFFSI</sequence>
<keyword evidence="3" id="KW-1185">Reference proteome</keyword>
<proteinExistence type="predicted"/>
<name>S8DHP3_FOMSC</name>
<dbReference type="InParanoid" id="S8DHP3"/>
<dbReference type="HOGENOM" id="CLU_434765_0_0_1"/>
<dbReference type="eggNOG" id="ENOG502SW3M">
    <property type="taxonomic scope" value="Eukaryota"/>
</dbReference>
<dbReference type="OrthoDB" id="2960909at2759"/>
<dbReference type="STRING" id="743788.S8DHP3"/>
<evidence type="ECO:0000313" key="3">
    <source>
        <dbReference type="Proteomes" id="UP000015241"/>
    </source>
</evidence>
<evidence type="ECO:0000313" key="2">
    <source>
        <dbReference type="EMBL" id="EPS93081.1"/>
    </source>
</evidence>
<gene>
    <name evidence="2" type="ORF">FOMPIDRAFT_117114</name>
</gene>
<organism evidence="2 3">
    <name type="scientific">Fomitopsis schrenkii</name>
    <name type="common">Brown rot fungus</name>
    <dbReference type="NCBI Taxonomy" id="2126942"/>
    <lineage>
        <taxon>Eukaryota</taxon>
        <taxon>Fungi</taxon>
        <taxon>Dikarya</taxon>
        <taxon>Basidiomycota</taxon>
        <taxon>Agaricomycotina</taxon>
        <taxon>Agaricomycetes</taxon>
        <taxon>Polyporales</taxon>
        <taxon>Fomitopsis</taxon>
    </lineage>
</organism>